<evidence type="ECO:0000256" key="1">
    <source>
        <dbReference type="SAM" id="MobiDB-lite"/>
    </source>
</evidence>
<evidence type="ECO:0000313" key="4">
    <source>
        <dbReference type="Proteomes" id="UP001367030"/>
    </source>
</evidence>
<keyword evidence="4" id="KW-1185">Reference proteome</keyword>
<dbReference type="RefSeq" id="WP_340340174.1">
    <property type="nucleotide sequence ID" value="NZ_JBBKZS010000081.1"/>
</dbReference>
<dbReference type="EMBL" id="JBBKZS010000081">
    <property type="protein sequence ID" value="MEJ8860150.1"/>
    <property type="molecule type" value="Genomic_DNA"/>
</dbReference>
<feature type="region of interest" description="Disordered" evidence="1">
    <location>
        <begin position="30"/>
        <end position="65"/>
    </location>
</feature>
<dbReference type="Proteomes" id="UP001367030">
    <property type="component" value="Unassembled WGS sequence"/>
</dbReference>
<keyword evidence="2" id="KW-0732">Signal</keyword>
<comment type="caution">
    <text evidence="3">The sequence shown here is derived from an EMBL/GenBank/DDBJ whole genome shotgun (WGS) entry which is preliminary data.</text>
</comment>
<name>A0ABU8XM16_9BURK</name>
<sequence length="133" mass="14404">MLYRRVCALVAALMPLVLAYAQSPLNEITRRAQQEASPIDPKTKPPPSPKKLPADVKKNGTTAANNARPRTLCIKEWIDSDCQAVCGSGPTKFAPPPSPGYRASGNDRAYILLEPKVYQVGTTEITIMIPTAL</sequence>
<protein>
    <submittedName>
        <fullName evidence="3">Uncharacterized protein</fullName>
    </submittedName>
</protein>
<feature type="signal peptide" evidence="2">
    <location>
        <begin position="1"/>
        <end position="19"/>
    </location>
</feature>
<gene>
    <name evidence="3" type="ORF">WKW79_36900</name>
</gene>
<evidence type="ECO:0000313" key="3">
    <source>
        <dbReference type="EMBL" id="MEJ8860150.1"/>
    </source>
</evidence>
<feature type="chain" id="PRO_5046670023" evidence="2">
    <location>
        <begin position="20"/>
        <end position="133"/>
    </location>
</feature>
<organism evidence="3 4">
    <name type="scientific">Variovorax robiniae</name>
    <dbReference type="NCBI Taxonomy" id="1836199"/>
    <lineage>
        <taxon>Bacteria</taxon>
        <taxon>Pseudomonadati</taxon>
        <taxon>Pseudomonadota</taxon>
        <taxon>Betaproteobacteria</taxon>
        <taxon>Burkholderiales</taxon>
        <taxon>Comamonadaceae</taxon>
        <taxon>Variovorax</taxon>
    </lineage>
</organism>
<evidence type="ECO:0000256" key="2">
    <source>
        <dbReference type="SAM" id="SignalP"/>
    </source>
</evidence>
<proteinExistence type="predicted"/>
<accession>A0ABU8XM16</accession>
<reference evidence="3 4" key="1">
    <citation type="submission" date="2024-03" db="EMBL/GenBank/DDBJ databases">
        <title>Novel species of the genus Variovorax.</title>
        <authorList>
            <person name="Liu Q."/>
            <person name="Xin Y.-H."/>
        </authorList>
    </citation>
    <scope>NUCLEOTIDE SEQUENCE [LARGE SCALE GENOMIC DNA]</scope>
    <source>
        <strain evidence="3 4">KACC 18901</strain>
    </source>
</reference>